<keyword evidence="4 6" id="KW-1133">Transmembrane helix</keyword>
<feature type="transmembrane region" description="Helical" evidence="6">
    <location>
        <begin position="246"/>
        <end position="268"/>
    </location>
</feature>
<name>A0A934KJA2_9BACT</name>
<organism evidence="7 8">
    <name type="scientific">Candidatus Dormiibacter inghamiae</name>
    <dbReference type="NCBI Taxonomy" id="3127013"/>
    <lineage>
        <taxon>Bacteria</taxon>
        <taxon>Bacillati</taxon>
        <taxon>Candidatus Dormiibacterota</taxon>
        <taxon>Candidatus Dormibacteria</taxon>
        <taxon>Candidatus Dormibacterales</taxon>
        <taxon>Candidatus Dormibacteraceae</taxon>
        <taxon>Candidatus Dormiibacter</taxon>
    </lineage>
</organism>
<dbReference type="EMBL" id="JAEKNQ010000044">
    <property type="protein sequence ID" value="MBJ7603838.1"/>
    <property type="molecule type" value="Genomic_DNA"/>
</dbReference>
<evidence type="ECO:0000313" key="7">
    <source>
        <dbReference type="EMBL" id="MBJ7603838.1"/>
    </source>
</evidence>
<accession>A0A934KJA2</accession>
<feature type="transmembrane region" description="Helical" evidence="6">
    <location>
        <begin position="32"/>
        <end position="56"/>
    </location>
</feature>
<evidence type="ECO:0000256" key="4">
    <source>
        <dbReference type="ARBA" id="ARBA00022989"/>
    </source>
</evidence>
<dbReference type="AlphaFoldDB" id="A0A934KJA2"/>
<dbReference type="PANTHER" id="PTHR30213">
    <property type="entry name" value="INNER MEMBRANE PROTEIN YHJD"/>
    <property type="match status" value="1"/>
</dbReference>
<evidence type="ECO:0000256" key="1">
    <source>
        <dbReference type="ARBA" id="ARBA00004651"/>
    </source>
</evidence>
<evidence type="ECO:0000256" key="3">
    <source>
        <dbReference type="ARBA" id="ARBA00022692"/>
    </source>
</evidence>
<keyword evidence="3 6" id="KW-0812">Transmembrane</keyword>
<feature type="transmembrane region" description="Helical" evidence="6">
    <location>
        <begin position="177"/>
        <end position="199"/>
    </location>
</feature>
<keyword evidence="5 6" id="KW-0472">Membrane</keyword>
<keyword evidence="2" id="KW-1003">Cell membrane</keyword>
<evidence type="ECO:0000256" key="2">
    <source>
        <dbReference type="ARBA" id="ARBA00022475"/>
    </source>
</evidence>
<dbReference type="Proteomes" id="UP000620075">
    <property type="component" value="Unassembled WGS sequence"/>
</dbReference>
<evidence type="ECO:0000256" key="6">
    <source>
        <dbReference type="SAM" id="Phobius"/>
    </source>
</evidence>
<feature type="transmembrane region" description="Helical" evidence="6">
    <location>
        <begin position="97"/>
        <end position="117"/>
    </location>
</feature>
<evidence type="ECO:0000313" key="8">
    <source>
        <dbReference type="Proteomes" id="UP000620075"/>
    </source>
</evidence>
<dbReference type="PANTHER" id="PTHR30213:SF1">
    <property type="entry name" value="INNER MEMBRANE PROTEIN YHJD"/>
    <property type="match status" value="1"/>
</dbReference>
<dbReference type="GO" id="GO:0005886">
    <property type="term" value="C:plasma membrane"/>
    <property type="evidence" value="ECO:0007669"/>
    <property type="project" value="UniProtKB-SubCell"/>
</dbReference>
<evidence type="ECO:0000256" key="5">
    <source>
        <dbReference type="ARBA" id="ARBA00023136"/>
    </source>
</evidence>
<protein>
    <submittedName>
        <fullName evidence="7">YihY/virulence factor BrkB family protein</fullName>
    </submittedName>
</protein>
<dbReference type="Pfam" id="PF03631">
    <property type="entry name" value="Virul_fac_BrkB"/>
    <property type="match status" value="1"/>
</dbReference>
<feature type="transmembrane region" description="Helical" evidence="6">
    <location>
        <begin position="211"/>
        <end position="234"/>
    </location>
</feature>
<comment type="caution">
    <text evidence="7">The sequence shown here is derived from an EMBL/GenBank/DDBJ whole genome shotgun (WGS) entry which is preliminary data.</text>
</comment>
<reference evidence="7 8" key="1">
    <citation type="submission" date="2020-10" db="EMBL/GenBank/DDBJ databases">
        <title>Ca. Dormibacterota MAGs.</title>
        <authorList>
            <person name="Montgomery K."/>
        </authorList>
    </citation>
    <scope>NUCLEOTIDE SEQUENCE [LARGE SCALE GENOMIC DNA]</scope>
    <source>
        <strain evidence="7">SC8811_S16_3</strain>
    </source>
</reference>
<sequence length="326" mass="34807">MKRVLGGVLATFPARVLDKYINHDDGPNWATIIAWNALSAIFPVVLALAAVAGFILGRLHLSANAIDQMVVQIIPGDLQSRQQAEAALQALQERSGLIAIAALLGFLYTASNLFGAMEAAFDQAFNCRRRDPVPQKLMSLVMMLVFTVVAIVAVGTSALLPLVYSLPQVPFELNQGVAAYVVQAVLGVVSGFVLFLIVYRVVPNRPLSWSIIWPGAVVAGVGFELLTLLFPLYAKLNPGLNQYGKNFALLFVLLAFFFFLGTIVMIGAEVNAVLAGDQVLNSLRDGDPAVKTGAAVLTPHNSRVKRAAYGLLGAGIGFFGALKART</sequence>
<gene>
    <name evidence="7" type="ORF">JF888_11690</name>
</gene>
<comment type="subcellular location">
    <subcellularLocation>
        <location evidence="1">Cell membrane</location>
        <topology evidence="1">Multi-pass membrane protein</topology>
    </subcellularLocation>
</comment>
<feature type="transmembrane region" description="Helical" evidence="6">
    <location>
        <begin position="137"/>
        <end position="165"/>
    </location>
</feature>
<dbReference type="InterPro" id="IPR017039">
    <property type="entry name" value="Virul_fac_BrkB"/>
</dbReference>
<proteinExistence type="predicted"/>